<dbReference type="Pfam" id="PF01532">
    <property type="entry name" value="Glyco_hydro_47"/>
    <property type="match status" value="1"/>
</dbReference>
<dbReference type="EC" id="3.2.1.-" evidence="13"/>
<evidence type="ECO:0000256" key="2">
    <source>
        <dbReference type="ARBA" id="ARBA00004922"/>
    </source>
</evidence>
<protein>
    <recommendedName>
        <fullName evidence="13">alpha-1,2-Mannosidase</fullName>
        <ecNumber evidence="13">3.2.1.-</ecNumber>
    </recommendedName>
</protein>
<dbReference type="InParanoid" id="A0A1Y2E889"/>
<accession>A0A1Y2E889</accession>
<evidence type="ECO:0000256" key="7">
    <source>
        <dbReference type="ARBA" id="ARBA00023180"/>
    </source>
</evidence>
<evidence type="ECO:0000256" key="4">
    <source>
        <dbReference type="ARBA" id="ARBA00022729"/>
    </source>
</evidence>
<evidence type="ECO:0000313" key="16">
    <source>
        <dbReference type="Proteomes" id="UP000193689"/>
    </source>
</evidence>
<comment type="caution">
    <text evidence="15">The sequence shown here is derived from an EMBL/GenBank/DDBJ whole genome shotgun (WGS) entry which is preliminary data.</text>
</comment>
<dbReference type="Proteomes" id="UP000193689">
    <property type="component" value="Unassembled WGS sequence"/>
</dbReference>
<evidence type="ECO:0000256" key="3">
    <source>
        <dbReference type="ARBA" id="ARBA00007658"/>
    </source>
</evidence>
<feature type="signal peptide" evidence="14">
    <location>
        <begin position="1"/>
        <end position="21"/>
    </location>
</feature>
<keyword evidence="7" id="KW-0325">Glycoprotein</keyword>
<dbReference type="PANTHER" id="PTHR11742:SF101">
    <property type="entry name" value="MANNOSYL-OLIGOSACCHARIDE ALPHA-1,2-MANNOSIDASE 1B"/>
    <property type="match status" value="1"/>
</dbReference>
<keyword evidence="16" id="KW-1185">Reference proteome</keyword>
<dbReference type="OrthoDB" id="8118055at2759"/>
<dbReference type="EMBL" id="MCFJ01000004">
    <property type="protein sequence ID" value="ORY67770.1"/>
    <property type="molecule type" value="Genomic_DNA"/>
</dbReference>
<reference evidence="15 16" key="1">
    <citation type="submission" date="2016-07" db="EMBL/GenBank/DDBJ databases">
        <title>Pervasive Adenine N6-methylation of Active Genes in Fungi.</title>
        <authorList>
            <consortium name="DOE Joint Genome Institute"/>
            <person name="Mondo S.J."/>
            <person name="Dannebaum R.O."/>
            <person name="Kuo R.C."/>
            <person name="Labutti K."/>
            <person name="Haridas S."/>
            <person name="Kuo A."/>
            <person name="Salamov A."/>
            <person name="Ahrendt S.R."/>
            <person name="Lipzen A."/>
            <person name="Sullivan W."/>
            <person name="Andreopoulos W.B."/>
            <person name="Clum A."/>
            <person name="Lindquist E."/>
            <person name="Daum C."/>
            <person name="Ramamoorthy G.K."/>
            <person name="Gryganskyi A."/>
            <person name="Culley D."/>
            <person name="Magnuson J.K."/>
            <person name="James T.Y."/>
            <person name="O'Malley M.A."/>
            <person name="Stajich J.E."/>
            <person name="Spatafora J.W."/>
            <person name="Visel A."/>
            <person name="Grigoriev I.V."/>
        </authorList>
    </citation>
    <scope>NUCLEOTIDE SEQUENCE [LARGE SCALE GENOMIC DNA]</scope>
    <source>
        <strain evidence="15 16">CBS 129021</strain>
    </source>
</reference>
<dbReference type="GeneID" id="63781235"/>
<keyword evidence="11" id="KW-0106">Calcium</keyword>
<evidence type="ECO:0000256" key="12">
    <source>
        <dbReference type="PIRSR" id="PIRSR601382-3"/>
    </source>
</evidence>
<keyword evidence="6 12" id="KW-1015">Disulfide bond</keyword>
<feature type="disulfide bond" evidence="12">
    <location>
        <begin position="353"/>
        <end position="382"/>
    </location>
</feature>
<evidence type="ECO:0000256" key="11">
    <source>
        <dbReference type="PIRSR" id="PIRSR601382-2"/>
    </source>
</evidence>
<dbReference type="SUPFAM" id="SSF48225">
    <property type="entry name" value="Seven-hairpin glycosidases"/>
    <property type="match status" value="1"/>
</dbReference>
<name>A0A1Y2E889_9PEZI</name>
<sequence>MCSPILCITVLIVLLCGTTSGAQHSPTNTTLAYPKQRGAAYDYTTLVRNQTTRADGVVEMFRVAWSGYVTYAFPHDQLRPQSNNYTDPFNGWGVTAIDALDTAIIMEQTDIVTFILDYVPSINFTRTNTPEPTVVSLFETNIRYLGGMLSAYDLLKGPFAHLGVDESKVDVLLAQSQSLADALKFAFDTPTGIPVNRIFLENHTFSDIAQMADGTQTAGLAELGTLVLEWQRLSDLTGDPSYGNLAQKAETYFLTPSIEVWPGLTGGNFSTQTGEILDAYGGWTSGNDSAYEYLIKMYVYDPDRYALYGDRFAQAVNSTIAHLLSHPSSRPDLTVAAVFAGTQTQNESDSLSCFMGGSFILGSSALQRPEWLPVGLDLAEWCANGYRYAASGIGPTLYSWDTDELANPNNTNQTDLYSRAGWFIPLNYYAAGQAPEAVESWYYAYQATGDQYWRDVAWRYTLDLNRTQRVESGFAAVLNVLEVEGGGNGVNMQSFLLAEVFKYMFLVQSENKGEWDVLHGGENGEKKNCFVYNTEAHPVRVAAKNPV</sequence>
<dbReference type="Gene3D" id="1.50.10.10">
    <property type="match status" value="1"/>
</dbReference>
<dbReference type="GO" id="GO:0005975">
    <property type="term" value="P:carbohydrate metabolic process"/>
    <property type="evidence" value="ECO:0007669"/>
    <property type="project" value="InterPro"/>
</dbReference>
<dbReference type="GO" id="GO:0004571">
    <property type="term" value="F:mannosyl-oligosaccharide 1,2-alpha-mannosidase activity"/>
    <property type="evidence" value="ECO:0007669"/>
    <property type="project" value="UniProtKB-EC"/>
</dbReference>
<dbReference type="STRING" id="1141098.A0A1Y2E889"/>
<keyword evidence="5 13" id="KW-0378">Hydrolase</keyword>
<dbReference type="RefSeq" id="XP_040718394.1">
    <property type="nucleotide sequence ID" value="XM_040865023.1"/>
</dbReference>
<dbReference type="InterPro" id="IPR036026">
    <property type="entry name" value="Seven-hairpin_glycosidases"/>
</dbReference>
<evidence type="ECO:0000256" key="13">
    <source>
        <dbReference type="RuleBase" id="RU361193"/>
    </source>
</evidence>
<evidence type="ECO:0000256" key="10">
    <source>
        <dbReference type="ARBA" id="ARBA00048605"/>
    </source>
</evidence>
<dbReference type="UniPathway" id="UPA00378"/>
<evidence type="ECO:0000256" key="14">
    <source>
        <dbReference type="SAM" id="SignalP"/>
    </source>
</evidence>
<evidence type="ECO:0000256" key="6">
    <source>
        <dbReference type="ARBA" id="ARBA00023157"/>
    </source>
</evidence>
<proteinExistence type="inferred from homology"/>
<comment type="cofactor">
    <cofactor evidence="1 11">
        <name>Ca(2+)</name>
        <dbReference type="ChEBI" id="CHEBI:29108"/>
    </cofactor>
</comment>
<keyword evidence="8 13" id="KW-0326">Glycosidase</keyword>
<keyword evidence="4 14" id="KW-0732">Signal</keyword>
<evidence type="ECO:0000256" key="5">
    <source>
        <dbReference type="ARBA" id="ARBA00022801"/>
    </source>
</evidence>
<dbReference type="GO" id="GO:0016020">
    <property type="term" value="C:membrane"/>
    <property type="evidence" value="ECO:0007669"/>
    <property type="project" value="InterPro"/>
</dbReference>
<evidence type="ECO:0000313" key="15">
    <source>
        <dbReference type="EMBL" id="ORY67770.1"/>
    </source>
</evidence>
<feature type="chain" id="PRO_5012078930" description="alpha-1,2-Mannosidase" evidence="14">
    <location>
        <begin position="22"/>
        <end position="547"/>
    </location>
</feature>
<dbReference type="GO" id="GO:0005509">
    <property type="term" value="F:calcium ion binding"/>
    <property type="evidence" value="ECO:0007669"/>
    <property type="project" value="InterPro"/>
</dbReference>
<dbReference type="InterPro" id="IPR001382">
    <property type="entry name" value="Glyco_hydro_47"/>
</dbReference>
<dbReference type="PANTHER" id="PTHR11742">
    <property type="entry name" value="MANNOSYL-OLIGOSACCHARIDE ALPHA-1,2-MANNOSIDASE-RELATED"/>
    <property type="match status" value="1"/>
</dbReference>
<evidence type="ECO:0000256" key="1">
    <source>
        <dbReference type="ARBA" id="ARBA00001913"/>
    </source>
</evidence>
<dbReference type="InterPro" id="IPR012341">
    <property type="entry name" value="6hp_glycosidase-like_sf"/>
</dbReference>
<dbReference type="GO" id="GO:0005783">
    <property type="term" value="C:endoplasmic reticulum"/>
    <property type="evidence" value="ECO:0007669"/>
    <property type="project" value="TreeGrafter"/>
</dbReference>
<organism evidence="15 16">
    <name type="scientific">Pseudomassariella vexata</name>
    <dbReference type="NCBI Taxonomy" id="1141098"/>
    <lineage>
        <taxon>Eukaryota</taxon>
        <taxon>Fungi</taxon>
        <taxon>Dikarya</taxon>
        <taxon>Ascomycota</taxon>
        <taxon>Pezizomycotina</taxon>
        <taxon>Sordariomycetes</taxon>
        <taxon>Xylariomycetidae</taxon>
        <taxon>Amphisphaeriales</taxon>
        <taxon>Pseudomassariaceae</taxon>
        <taxon>Pseudomassariella</taxon>
    </lineage>
</organism>
<keyword evidence="11" id="KW-0479">Metal-binding</keyword>
<dbReference type="PRINTS" id="PR00747">
    <property type="entry name" value="GLYHDRLASE47"/>
</dbReference>
<dbReference type="FunFam" id="1.50.10.10:FF:000047">
    <property type="entry name" value="Mannosyl-oligosaccharide alpha-1,2-mannosidase"/>
    <property type="match status" value="1"/>
</dbReference>
<comment type="catalytic activity">
    <reaction evidence="9">
        <text>N(4)-(alpha-D-Man-(1-&gt;2)-alpha-D-Man-(1-&gt;2)-alpha-D-Man-(1-&gt;3)-[alpha-D-Man-(1-&gt;3)-[alpha-D-Man-(1-&gt;2)-alpha-D-Man-(1-&gt;6)]-alpha-D-Man-(1-&gt;6)]-beta-D-Man-(1-&gt;4)-beta-D-GlcNAc-(1-&gt;4)-beta-D-GlcNAc)-L-asparaginyl-[protein] (N-glucan mannose isomer 8A1,2,3B1,3) + 3 H2O = N(4)-(alpha-D-Man-(1-&gt;3)-[alpha-D-Man-(1-&gt;3)-[alpha-D-Man-(1-&gt;6)]-alpha-D-Man-(1-&gt;6)]-beta-D-Man-(1-&gt;4)-beta-D-GlcNAc-(1-&gt;4)-beta-D-GlcNAc)-L-asparaginyl-[protein] (N-glucan mannose isomer 5A1,2) + 3 beta-D-mannose</text>
        <dbReference type="Rhea" id="RHEA:56028"/>
        <dbReference type="Rhea" id="RHEA-COMP:14358"/>
        <dbReference type="Rhea" id="RHEA-COMP:14367"/>
        <dbReference type="ChEBI" id="CHEBI:15377"/>
        <dbReference type="ChEBI" id="CHEBI:28563"/>
        <dbReference type="ChEBI" id="CHEBI:59087"/>
        <dbReference type="ChEBI" id="CHEBI:60628"/>
        <dbReference type="EC" id="3.2.1.113"/>
    </reaction>
</comment>
<dbReference type="GO" id="GO:0036503">
    <property type="term" value="P:ERAD pathway"/>
    <property type="evidence" value="ECO:0007669"/>
    <property type="project" value="UniProtKB-ARBA"/>
</dbReference>
<comment type="pathway">
    <text evidence="2">Protein modification; protein glycosylation.</text>
</comment>
<evidence type="ECO:0000256" key="8">
    <source>
        <dbReference type="ARBA" id="ARBA00023295"/>
    </source>
</evidence>
<dbReference type="InterPro" id="IPR050749">
    <property type="entry name" value="Glycosyl_Hydrolase_47"/>
</dbReference>
<comment type="catalytic activity">
    <reaction evidence="10">
        <text>N(4)-(alpha-D-Man-(1-&gt;2)-alpha-D-Man-(1-&gt;2)-alpha-D-Man-(1-&gt;3)-[alpha-D-Man-(1-&gt;2)-alpha-D-Man-(1-&gt;3)-[alpha-D-Man-(1-&gt;2)-alpha-D-Man-(1-&gt;6)]-alpha-D-Man-(1-&gt;6)]-beta-D-Man-(1-&gt;4)-beta-D-GlcNAc-(1-&gt;4)-beta-D-GlcNAc)-L-asparaginyl-[protein] (N-glucan mannose isomer 9A1,2,3B1,2,3) + 4 H2O = N(4)-(alpha-D-Man-(1-&gt;3)-[alpha-D-Man-(1-&gt;3)-[alpha-D-Man-(1-&gt;6)]-alpha-D-Man-(1-&gt;6)]-beta-D-Man-(1-&gt;4)-beta-D-GlcNAc-(1-&gt;4)-beta-D-GlcNAc)-L-asparaginyl-[protein] (N-glucan mannose isomer 5A1,2) + 4 beta-D-mannose</text>
        <dbReference type="Rhea" id="RHEA:56008"/>
        <dbReference type="Rhea" id="RHEA-COMP:14356"/>
        <dbReference type="Rhea" id="RHEA-COMP:14367"/>
        <dbReference type="ChEBI" id="CHEBI:15377"/>
        <dbReference type="ChEBI" id="CHEBI:28563"/>
        <dbReference type="ChEBI" id="CHEBI:59087"/>
        <dbReference type="ChEBI" id="CHEBI:139493"/>
        <dbReference type="EC" id="3.2.1.113"/>
    </reaction>
</comment>
<gene>
    <name evidence="15" type="ORF">BCR38DRAFT_511103</name>
</gene>
<evidence type="ECO:0000256" key="9">
    <source>
        <dbReference type="ARBA" id="ARBA00047669"/>
    </source>
</evidence>
<comment type="similarity">
    <text evidence="3 13">Belongs to the glycosyl hydrolase 47 family.</text>
</comment>
<dbReference type="AlphaFoldDB" id="A0A1Y2E889"/>
<feature type="binding site" evidence="11">
    <location>
        <position position="534"/>
    </location>
    <ligand>
        <name>Ca(2+)</name>
        <dbReference type="ChEBI" id="CHEBI:29108"/>
    </ligand>
</feature>